<gene>
    <name evidence="2" type="ORF">ISU02_12755</name>
</gene>
<reference evidence="2 3" key="1">
    <citation type="submission" date="2020-11" db="EMBL/GenBank/DDBJ databases">
        <title>Fusibacter basophilias sp. nov.</title>
        <authorList>
            <person name="Qiu D."/>
        </authorList>
    </citation>
    <scope>NUCLEOTIDE SEQUENCE [LARGE SCALE GENOMIC DNA]</scope>
    <source>
        <strain evidence="2 3">Q10-2</strain>
    </source>
</reference>
<dbReference type="PANTHER" id="PTHR36179:SF2">
    <property type="entry name" value="LUD DOMAIN-CONTAINING PROTEIN"/>
    <property type="match status" value="1"/>
</dbReference>
<dbReference type="InterPro" id="IPR003741">
    <property type="entry name" value="LUD_dom"/>
</dbReference>
<organism evidence="2 3">
    <name type="scientific">Fusibacter ferrireducens</name>
    <dbReference type="NCBI Taxonomy" id="2785058"/>
    <lineage>
        <taxon>Bacteria</taxon>
        <taxon>Bacillati</taxon>
        <taxon>Bacillota</taxon>
        <taxon>Clostridia</taxon>
        <taxon>Eubacteriales</taxon>
        <taxon>Eubacteriales Family XII. Incertae Sedis</taxon>
        <taxon>Fusibacter</taxon>
    </lineage>
</organism>
<dbReference type="EMBL" id="JADKNH010000007">
    <property type="protein sequence ID" value="MBF4693982.1"/>
    <property type="molecule type" value="Genomic_DNA"/>
</dbReference>
<protein>
    <submittedName>
        <fullName evidence="2">Lactate utilization protein</fullName>
    </submittedName>
</protein>
<evidence type="ECO:0000259" key="1">
    <source>
        <dbReference type="Pfam" id="PF02589"/>
    </source>
</evidence>
<evidence type="ECO:0000313" key="2">
    <source>
        <dbReference type="EMBL" id="MBF4693982.1"/>
    </source>
</evidence>
<feature type="domain" description="LUD" evidence="1">
    <location>
        <begin position="18"/>
        <end position="210"/>
    </location>
</feature>
<accession>A0ABR9ZU34</accession>
<dbReference type="Proteomes" id="UP000614200">
    <property type="component" value="Unassembled WGS sequence"/>
</dbReference>
<dbReference type="Pfam" id="PF02589">
    <property type="entry name" value="LUD_dom"/>
    <property type="match status" value="1"/>
</dbReference>
<sequence>MSLENKTVQFSDVQKEVDEVILALKRRHIACRYFEDAEALLEYISKAVKGKVVGVGDSITFEEIELYDLLKVHSGRYLNKYDERLTKIEKRKLYRENFSAEVFFSGINALSMSGKIYNLDGNGSRVAPIIYGPDKVFLICGTNKLCRTDEEAVLRVRQKAAPMDAVRLGKKTPCAITGKCVDCRSKERICNYMTIVEGQFDPDRIEVILLKGSYGY</sequence>
<name>A0ABR9ZU34_9FIRM</name>
<proteinExistence type="predicted"/>
<dbReference type="PANTHER" id="PTHR36179">
    <property type="entry name" value="LUD_DOM DOMAIN-CONTAINING PROTEIN"/>
    <property type="match status" value="1"/>
</dbReference>
<evidence type="ECO:0000313" key="3">
    <source>
        <dbReference type="Proteomes" id="UP000614200"/>
    </source>
</evidence>
<comment type="caution">
    <text evidence="2">The sequence shown here is derived from an EMBL/GenBank/DDBJ whole genome shotgun (WGS) entry which is preliminary data.</text>
</comment>
<dbReference type="RefSeq" id="WP_194702218.1">
    <property type="nucleotide sequence ID" value="NZ_JADKNH010000007.1"/>
</dbReference>
<keyword evidence="3" id="KW-1185">Reference proteome</keyword>